<dbReference type="Proteomes" id="UP000698173">
    <property type="component" value="Unassembled WGS sequence"/>
</dbReference>
<dbReference type="Pfam" id="PF00528">
    <property type="entry name" value="BPD_transp_1"/>
    <property type="match status" value="1"/>
</dbReference>
<evidence type="ECO:0000256" key="5">
    <source>
        <dbReference type="ARBA" id="ARBA00023136"/>
    </source>
</evidence>
<comment type="similarity">
    <text evidence="6">Belongs to the binding-protein-dependent transport system permease family.</text>
</comment>
<reference evidence="8" key="1">
    <citation type="journal article" date="2021" name="PeerJ">
        <title>Extensive microbial diversity within the chicken gut microbiome revealed by metagenomics and culture.</title>
        <authorList>
            <person name="Gilroy R."/>
            <person name="Ravi A."/>
            <person name="Getino M."/>
            <person name="Pursley I."/>
            <person name="Horton D.L."/>
            <person name="Alikhan N.F."/>
            <person name="Baker D."/>
            <person name="Gharbi K."/>
            <person name="Hall N."/>
            <person name="Watson M."/>
            <person name="Adriaenssens E.M."/>
            <person name="Foster-Nyarko E."/>
            <person name="Jarju S."/>
            <person name="Secka A."/>
            <person name="Antonio M."/>
            <person name="Oren A."/>
            <person name="Chaudhuri R.R."/>
            <person name="La Ragione R."/>
            <person name="Hildebrand F."/>
            <person name="Pallen M.J."/>
        </authorList>
    </citation>
    <scope>NUCLEOTIDE SEQUENCE</scope>
    <source>
        <strain evidence="8">CHK171-7178</strain>
    </source>
</reference>
<feature type="transmembrane region" description="Helical" evidence="6">
    <location>
        <begin position="137"/>
        <end position="160"/>
    </location>
</feature>
<dbReference type="PANTHER" id="PTHR43496:SF1">
    <property type="entry name" value="POLYGALACTURONAN_RHAMNOGALACTURONAN TRANSPORT SYSTEM PERMEASE PROTEIN YTEP"/>
    <property type="match status" value="1"/>
</dbReference>
<evidence type="ECO:0000256" key="3">
    <source>
        <dbReference type="ARBA" id="ARBA00022692"/>
    </source>
</evidence>
<name>A0A921G0V1_SPOPS</name>
<feature type="transmembrane region" description="Helical" evidence="6">
    <location>
        <begin position="287"/>
        <end position="305"/>
    </location>
</feature>
<evidence type="ECO:0000256" key="6">
    <source>
        <dbReference type="RuleBase" id="RU363032"/>
    </source>
</evidence>
<gene>
    <name evidence="8" type="ORF">K8V56_12705</name>
</gene>
<comment type="subcellular location">
    <subcellularLocation>
        <location evidence="6">Cell membrane</location>
        <topology evidence="6">Multi-pass membrane protein</topology>
    </subcellularLocation>
    <subcellularLocation>
        <location evidence="1">Membrane</location>
        <topology evidence="1">Multi-pass membrane protein</topology>
    </subcellularLocation>
</comment>
<keyword evidence="2 6" id="KW-0813">Transport</keyword>
<evidence type="ECO:0000256" key="1">
    <source>
        <dbReference type="ARBA" id="ARBA00004141"/>
    </source>
</evidence>
<feature type="transmembrane region" description="Helical" evidence="6">
    <location>
        <begin position="180"/>
        <end position="206"/>
    </location>
</feature>
<feature type="domain" description="ABC transmembrane type-1" evidence="7">
    <location>
        <begin position="91"/>
        <end position="308"/>
    </location>
</feature>
<keyword evidence="3 6" id="KW-0812">Transmembrane</keyword>
<dbReference type="CDD" id="cd06261">
    <property type="entry name" value="TM_PBP2"/>
    <property type="match status" value="1"/>
</dbReference>
<sequence length="321" mass="36306">MEAKQDKIESKGLKVKANRKNFSKRLWKQRELILLSIPFVIYILVFNYAPLAGWVIAFQNYRPGFSFFEQEWVGLANFRLLFADPAFLRVIRNTLAMGIINLSLGFFFSIGFAVLLNEVRSRHVKKVVQTVSYLPHFLSWIIVTGIILDVLSPETGIINQLLMSFNLIDRPINFLSDPKYFWWIVGFSNVWKSTGWGSIIYLSAMAAINDELYEAAEMDGANRLRKIWHITLPGIKPTIFILLLINIGGVLNAGFEVQYLLGNGLVQEVSQTIDIFVLKYGISLNNYSFATAAGIFNSFVSIILITSGNKLAKLAGEESLF</sequence>
<feature type="transmembrane region" description="Helical" evidence="6">
    <location>
        <begin position="95"/>
        <end position="116"/>
    </location>
</feature>
<dbReference type="SUPFAM" id="SSF161098">
    <property type="entry name" value="MetI-like"/>
    <property type="match status" value="1"/>
</dbReference>
<feature type="transmembrane region" description="Helical" evidence="6">
    <location>
        <begin position="32"/>
        <end position="57"/>
    </location>
</feature>
<accession>A0A921G0V1</accession>
<dbReference type="InterPro" id="IPR000515">
    <property type="entry name" value="MetI-like"/>
</dbReference>
<evidence type="ECO:0000313" key="9">
    <source>
        <dbReference type="Proteomes" id="UP000698173"/>
    </source>
</evidence>
<proteinExistence type="inferred from homology"/>
<dbReference type="AlphaFoldDB" id="A0A921G0V1"/>
<dbReference type="InterPro" id="IPR035906">
    <property type="entry name" value="MetI-like_sf"/>
</dbReference>
<dbReference type="PROSITE" id="PS50928">
    <property type="entry name" value="ABC_TM1"/>
    <property type="match status" value="1"/>
</dbReference>
<dbReference type="Gene3D" id="1.10.3720.10">
    <property type="entry name" value="MetI-like"/>
    <property type="match status" value="1"/>
</dbReference>
<dbReference type="GO" id="GO:0005886">
    <property type="term" value="C:plasma membrane"/>
    <property type="evidence" value="ECO:0007669"/>
    <property type="project" value="UniProtKB-SubCell"/>
</dbReference>
<dbReference type="GO" id="GO:0055085">
    <property type="term" value="P:transmembrane transport"/>
    <property type="evidence" value="ECO:0007669"/>
    <property type="project" value="InterPro"/>
</dbReference>
<comment type="caution">
    <text evidence="8">The sequence shown here is derived from an EMBL/GenBank/DDBJ whole genome shotgun (WGS) entry which is preliminary data.</text>
</comment>
<dbReference type="EMBL" id="DYWT01000204">
    <property type="protein sequence ID" value="HJF32617.1"/>
    <property type="molecule type" value="Genomic_DNA"/>
</dbReference>
<keyword evidence="4 6" id="KW-1133">Transmembrane helix</keyword>
<evidence type="ECO:0000259" key="7">
    <source>
        <dbReference type="PROSITE" id="PS50928"/>
    </source>
</evidence>
<reference evidence="8" key="2">
    <citation type="submission" date="2021-09" db="EMBL/GenBank/DDBJ databases">
        <authorList>
            <person name="Gilroy R."/>
        </authorList>
    </citation>
    <scope>NUCLEOTIDE SEQUENCE</scope>
    <source>
        <strain evidence="8">CHK171-7178</strain>
    </source>
</reference>
<evidence type="ECO:0000313" key="8">
    <source>
        <dbReference type="EMBL" id="HJF32617.1"/>
    </source>
</evidence>
<feature type="transmembrane region" description="Helical" evidence="6">
    <location>
        <begin position="227"/>
        <end position="251"/>
    </location>
</feature>
<protein>
    <submittedName>
        <fullName evidence="8">ABC transporter permease subunit</fullName>
    </submittedName>
</protein>
<organism evidence="8 9">
    <name type="scientific">Sporosarcina psychrophila</name>
    <name type="common">Bacillus psychrophilus</name>
    <dbReference type="NCBI Taxonomy" id="1476"/>
    <lineage>
        <taxon>Bacteria</taxon>
        <taxon>Bacillati</taxon>
        <taxon>Bacillota</taxon>
        <taxon>Bacilli</taxon>
        <taxon>Bacillales</taxon>
        <taxon>Caryophanaceae</taxon>
        <taxon>Sporosarcina</taxon>
    </lineage>
</organism>
<keyword evidence="5 6" id="KW-0472">Membrane</keyword>
<evidence type="ECO:0000256" key="2">
    <source>
        <dbReference type="ARBA" id="ARBA00022448"/>
    </source>
</evidence>
<evidence type="ECO:0000256" key="4">
    <source>
        <dbReference type="ARBA" id="ARBA00022989"/>
    </source>
</evidence>
<dbReference type="PANTHER" id="PTHR43496">
    <property type="entry name" value="PROTEIN LPLB"/>
    <property type="match status" value="1"/>
</dbReference>